<gene>
    <name evidence="7" type="ORF">Acr_00g0066260</name>
</gene>
<dbReference type="EMBL" id="BJWL01000339">
    <property type="protein sequence ID" value="GFS40022.1"/>
    <property type="molecule type" value="Genomic_DNA"/>
</dbReference>
<dbReference type="PANTHER" id="PTHR46772:SF8">
    <property type="entry name" value="TRANSCRIPTION FACTOR BHLH95"/>
    <property type="match status" value="1"/>
</dbReference>
<dbReference type="SUPFAM" id="SSF47459">
    <property type="entry name" value="HLH, helix-loop-helix DNA-binding domain"/>
    <property type="match status" value="1"/>
</dbReference>
<name>A0A7J0DQ94_9ERIC</name>
<comment type="subcellular location">
    <subcellularLocation>
        <location evidence="1">Nucleus</location>
    </subcellularLocation>
</comment>
<dbReference type="InterPro" id="IPR044278">
    <property type="entry name" value="BHLH95-like"/>
</dbReference>
<dbReference type="InterPro" id="IPR054502">
    <property type="entry name" value="bHLH-TF_ACT-like_plant"/>
</dbReference>
<reference evidence="8" key="1">
    <citation type="submission" date="2019-07" db="EMBL/GenBank/DDBJ databases">
        <title>De Novo Assembly of kiwifruit Actinidia rufa.</title>
        <authorList>
            <person name="Sugita-Konishi S."/>
            <person name="Sato K."/>
            <person name="Mori E."/>
            <person name="Abe Y."/>
            <person name="Kisaki G."/>
            <person name="Hamano K."/>
            <person name="Suezawa K."/>
            <person name="Otani M."/>
            <person name="Fukuda T."/>
            <person name="Manabe T."/>
            <person name="Gomi K."/>
            <person name="Tabuchi M."/>
            <person name="Akimitsu K."/>
            <person name="Kataoka I."/>
        </authorList>
    </citation>
    <scope>NUCLEOTIDE SEQUENCE [LARGE SCALE GENOMIC DNA]</scope>
    <source>
        <strain evidence="8">cv. Fuchu</strain>
    </source>
</reference>
<dbReference type="Pfam" id="PF22754">
    <property type="entry name" value="bHLH-TF_ACT-like_plant"/>
    <property type="match status" value="1"/>
</dbReference>
<evidence type="ECO:0000256" key="2">
    <source>
        <dbReference type="ARBA" id="ARBA00023015"/>
    </source>
</evidence>
<keyword evidence="7" id="KW-0238">DNA-binding</keyword>
<dbReference type="AlphaFoldDB" id="A0A7J0DQ94"/>
<dbReference type="InterPro" id="IPR045865">
    <property type="entry name" value="ACT-like_dom_sf"/>
</dbReference>
<evidence type="ECO:0000259" key="6">
    <source>
        <dbReference type="PROSITE" id="PS50888"/>
    </source>
</evidence>
<dbReference type="GO" id="GO:0005634">
    <property type="term" value="C:nucleus"/>
    <property type="evidence" value="ECO:0007669"/>
    <property type="project" value="UniProtKB-SubCell"/>
</dbReference>
<dbReference type="SUPFAM" id="SSF55021">
    <property type="entry name" value="ACT-like"/>
    <property type="match status" value="1"/>
</dbReference>
<dbReference type="InterPro" id="IPR011598">
    <property type="entry name" value="bHLH_dom"/>
</dbReference>
<sequence>MSEVGGHESFLWETQSWAFLNSDNSGGTDEKSGGRPPDSGSNTQTPTGKEAAGAAGGEKRSGGSKKGGGSGEVSEGKGEGGGGGGESDHEIHIWTERERRKKMRNMFSNLHALLPQLPPKADKSTIVDEAVNYIKNVQQSLQKLQRKKLERLHNVTTSINFDPSMIVPQKLSADTREAFVADQVSSNSNSNSNSSGIGSRFPLVFQSWTSQNVVLNVCGDQAQISVCAPKKPGLFTAICYVMEKHKLDVVSAHVSSNQNRTMFMIQAHARITPDQLQEAFPVEEIFKQAAGEIMLWISNLETF</sequence>
<dbReference type="GO" id="GO:0046983">
    <property type="term" value="F:protein dimerization activity"/>
    <property type="evidence" value="ECO:0007669"/>
    <property type="project" value="InterPro"/>
</dbReference>
<dbReference type="GO" id="GO:0003677">
    <property type="term" value="F:DNA binding"/>
    <property type="evidence" value="ECO:0007669"/>
    <property type="project" value="UniProtKB-KW"/>
</dbReference>
<dbReference type="InterPro" id="IPR045239">
    <property type="entry name" value="bHLH95_bHLH"/>
</dbReference>
<dbReference type="CDD" id="cd04873">
    <property type="entry name" value="ACT_UUR-ACR-like"/>
    <property type="match status" value="1"/>
</dbReference>
<feature type="compositionally biased region" description="Polar residues" evidence="5">
    <location>
        <begin position="18"/>
        <end position="27"/>
    </location>
</feature>
<evidence type="ECO:0000313" key="8">
    <source>
        <dbReference type="Proteomes" id="UP000585474"/>
    </source>
</evidence>
<evidence type="ECO:0000256" key="5">
    <source>
        <dbReference type="SAM" id="MobiDB-lite"/>
    </source>
</evidence>
<keyword evidence="2" id="KW-0805">Transcription regulation</keyword>
<evidence type="ECO:0000256" key="3">
    <source>
        <dbReference type="ARBA" id="ARBA00023163"/>
    </source>
</evidence>
<evidence type="ECO:0000256" key="1">
    <source>
        <dbReference type="ARBA" id="ARBA00004123"/>
    </source>
</evidence>
<evidence type="ECO:0000256" key="4">
    <source>
        <dbReference type="ARBA" id="ARBA00023242"/>
    </source>
</evidence>
<feature type="domain" description="BHLH" evidence="6">
    <location>
        <begin position="87"/>
        <end position="137"/>
    </location>
</feature>
<keyword evidence="8" id="KW-1185">Reference proteome</keyword>
<dbReference type="Gene3D" id="4.10.280.10">
    <property type="entry name" value="Helix-loop-helix DNA-binding domain"/>
    <property type="match status" value="1"/>
</dbReference>
<proteinExistence type="predicted"/>
<dbReference type="OrthoDB" id="690068at2759"/>
<protein>
    <submittedName>
        <fullName evidence="7">Basic helix-loop-helix (BHLH) DNA-binding superfamily protein</fullName>
    </submittedName>
</protein>
<dbReference type="PROSITE" id="PS50888">
    <property type="entry name" value="BHLH"/>
    <property type="match status" value="1"/>
</dbReference>
<organism evidence="7 8">
    <name type="scientific">Actinidia rufa</name>
    <dbReference type="NCBI Taxonomy" id="165716"/>
    <lineage>
        <taxon>Eukaryota</taxon>
        <taxon>Viridiplantae</taxon>
        <taxon>Streptophyta</taxon>
        <taxon>Embryophyta</taxon>
        <taxon>Tracheophyta</taxon>
        <taxon>Spermatophyta</taxon>
        <taxon>Magnoliopsida</taxon>
        <taxon>eudicotyledons</taxon>
        <taxon>Gunneridae</taxon>
        <taxon>Pentapetalae</taxon>
        <taxon>asterids</taxon>
        <taxon>Ericales</taxon>
        <taxon>Actinidiaceae</taxon>
        <taxon>Actinidia</taxon>
    </lineage>
</organism>
<evidence type="ECO:0000313" key="7">
    <source>
        <dbReference type="EMBL" id="GFS40022.1"/>
    </source>
</evidence>
<dbReference type="CDD" id="cd11393">
    <property type="entry name" value="bHLH_AtbHLH_like"/>
    <property type="match status" value="1"/>
</dbReference>
<comment type="caution">
    <text evidence="7">The sequence shown here is derived from an EMBL/GenBank/DDBJ whole genome shotgun (WGS) entry which is preliminary data.</text>
</comment>
<dbReference type="InterPro" id="IPR036638">
    <property type="entry name" value="HLH_DNA-bd_sf"/>
</dbReference>
<dbReference type="GO" id="GO:0009960">
    <property type="term" value="P:endosperm development"/>
    <property type="evidence" value="ECO:0007669"/>
    <property type="project" value="InterPro"/>
</dbReference>
<dbReference type="SMART" id="SM00353">
    <property type="entry name" value="HLH"/>
    <property type="match status" value="1"/>
</dbReference>
<feature type="region of interest" description="Disordered" evidence="5">
    <location>
        <begin position="18"/>
        <end position="92"/>
    </location>
</feature>
<dbReference type="GO" id="GO:0003700">
    <property type="term" value="F:DNA-binding transcription factor activity"/>
    <property type="evidence" value="ECO:0007669"/>
    <property type="project" value="InterPro"/>
</dbReference>
<dbReference type="PANTHER" id="PTHR46772">
    <property type="entry name" value="BHLH DOMAIN-CONTAINING PROTEIN"/>
    <property type="match status" value="1"/>
</dbReference>
<dbReference type="Pfam" id="PF00010">
    <property type="entry name" value="HLH"/>
    <property type="match status" value="1"/>
</dbReference>
<keyword evidence="4" id="KW-0539">Nucleus</keyword>
<accession>A0A7J0DQ94</accession>
<keyword evidence="3" id="KW-0804">Transcription</keyword>
<dbReference type="Proteomes" id="UP000585474">
    <property type="component" value="Unassembled WGS sequence"/>
</dbReference>